<organism evidence="1 2">
    <name type="scientific">Crinalium epipsammum PCC 9333</name>
    <dbReference type="NCBI Taxonomy" id="1173022"/>
    <lineage>
        <taxon>Bacteria</taxon>
        <taxon>Bacillati</taxon>
        <taxon>Cyanobacteriota</taxon>
        <taxon>Cyanophyceae</taxon>
        <taxon>Gomontiellales</taxon>
        <taxon>Gomontiellaceae</taxon>
        <taxon>Crinalium</taxon>
    </lineage>
</organism>
<protein>
    <submittedName>
        <fullName evidence="1">Uncharacterized protein</fullName>
    </submittedName>
</protein>
<evidence type="ECO:0000313" key="2">
    <source>
        <dbReference type="Proteomes" id="UP000010472"/>
    </source>
</evidence>
<keyword evidence="2" id="KW-1185">Reference proteome</keyword>
<reference evidence="1 2" key="1">
    <citation type="submission" date="2012-06" db="EMBL/GenBank/DDBJ databases">
        <title>Finished chromosome of genome of Crinalium epipsammum PCC 9333.</title>
        <authorList>
            <consortium name="US DOE Joint Genome Institute"/>
            <person name="Gugger M."/>
            <person name="Coursin T."/>
            <person name="Rippka R."/>
            <person name="Tandeau De Marsac N."/>
            <person name="Huntemann M."/>
            <person name="Wei C.-L."/>
            <person name="Han J."/>
            <person name="Detter J.C."/>
            <person name="Han C."/>
            <person name="Tapia R."/>
            <person name="Davenport K."/>
            <person name="Daligault H."/>
            <person name="Erkkila T."/>
            <person name="Gu W."/>
            <person name="Munk A.C.C."/>
            <person name="Teshima H."/>
            <person name="Xu Y."/>
            <person name="Chain P."/>
            <person name="Chen A."/>
            <person name="Krypides N."/>
            <person name="Mavromatis K."/>
            <person name="Markowitz V."/>
            <person name="Szeto E."/>
            <person name="Ivanova N."/>
            <person name="Mikhailova N."/>
            <person name="Ovchinnikova G."/>
            <person name="Pagani I."/>
            <person name="Pati A."/>
            <person name="Goodwin L."/>
            <person name="Peters L."/>
            <person name="Pitluck S."/>
            <person name="Woyke T."/>
            <person name="Kerfeld C."/>
        </authorList>
    </citation>
    <scope>NUCLEOTIDE SEQUENCE [LARGE SCALE GENOMIC DNA]</scope>
    <source>
        <strain evidence="1 2">PCC 9333</strain>
    </source>
</reference>
<dbReference type="KEGG" id="cep:Cri9333_0650"/>
<name>K9VVT6_9CYAN</name>
<dbReference type="EMBL" id="CP003620">
    <property type="protein sequence ID" value="AFZ11592.1"/>
    <property type="molecule type" value="Genomic_DNA"/>
</dbReference>
<dbReference type="Proteomes" id="UP000010472">
    <property type="component" value="Chromosome"/>
</dbReference>
<evidence type="ECO:0000313" key="1">
    <source>
        <dbReference type="EMBL" id="AFZ11592.1"/>
    </source>
</evidence>
<gene>
    <name evidence="1" type="ORF">Cri9333_0650</name>
</gene>
<sequence length="42" mass="4810">MLKMQGRKFLRKTIQPVAVGTPYTESLSSYLTTINSWVSVNY</sequence>
<dbReference type="HOGENOM" id="CLU_3250240_0_0_3"/>
<accession>K9VVT6</accession>
<dbReference type="AlphaFoldDB" id="K9VVT6"/>
<proteinExistence type="predicted"/>